<dbReference type="EMBL" id="SLXT01000008">
    <property type="protein sequence ID" value="TCP64739.1"/>
    <property type="molecule type" value="Genomic_DNA"/>
</dbReference>
<reference evidence="1 2" key="1">
    <citation type="submission" date="2019-03" db="EMBL/GenBank/DDBJ databases">
        <title>Genomic Encyclopedia of Type Strains, Phase IV (KMG-IV): sequencing the most valuable type-strain genomes for metagenomic binning, comparative biology and taxonomic classification.</title>
        <authorList>
            <person name="Goeker M."/>
        </authorList>
    </citation>
    <scope>NUCLEOTIDE SEQUENCE [LARGE SCALE GENOMIC DNA]</scope>
    <source>
        <strain evidence="1 2">DSM 11170</strain>
    </source>
</reference>
<accession>A0A4R2RPT9</accession>
<dbReference type="RefSeq" id="WP_131918882.1">
    <property type="nucleotide sequence ID" value="NZ_JAOQNU010000008.1"/>
</dbReference>
<proteinExistence type="predicted"/>
<name>A0A4R2RPT9_9FIRM</name>
<organism evidence="1 2">
    <name type="scientific">Heliophilum fasciatum</name>
    <dbReference type="NCBI Taxonomy" id="35700"/>
    <lineage>
        <taxon>Bacteria</taxon>
        <taxon>Bacillati</taxon>
        <taxon>Bacillota</taxon>
        <taxon>Clostridia</taxon>
        <taxon>Eubacteriales</taxon>
        <taxon>Heliobacteriaceae</taxon>
        <taxon>Heliophilum</taxon>
    </lineage>
</organism>
<dbReference type="AlphaFoldDB" id="A0A4R2RPT9"/>
<protein>
    <submittedName>
        <fullName evidence="1">Uncharacterized protein</fullName>
    </submittedName>
</protein>
<comment type="caution">
    <text evidence="1">The sequence shown here is derived from an EMBL/GenBank/DDBJ whole genome shotgun (WGS) entry which is preliminary data.</text>
</comment>
<dbReference type="Proteomes" id="UP000294813">
    <property type="component" value="Unassembled WGS sequence"/>
</dbReference>
<gene>
    <name evidence="1" type="ORF">EDD73_10892</name>
</gene>
<sequence>MAYIHAYIDQVPPKTRERVDEFLEKGYSLVKTDGYTGSNNEYAMFDVYLNNLAAGMCILVSSGTDDTPEVKHLTIYDIEVFAKALGMLR</sequence>
<evidence type="ECO:0000313" key="1">
    <source>
        <dbReference type="EMBL" id="TCP64739.1"/>
    </source>
</evidence>
<evidence type="ECO:0000313" key="2">
    <source>
        <dbReference type="Proteomes" id="UP000294813"/>
    </source>
</evidence>
<keyword evidence="2" id="KW-1185">Reference proteome</keyword>